<reference evidence="1 2" key="1">
    <citation type="submission" date="2019-07" db="EMBL/GenBank/DDBJ databases">
        <title>Georgenia wutianyii sp. nov. and Georgenia *** sp. nov. isolated from plateau pika (Ochotona curzoniae) in the Qinghai-Tibet plateau of China.</title>
        <authorList>
            <person name="Tian Z."/>
        </authorList>
    </citation>
    <scope>NUCLEOTIDE SEQUENCE [LARGE SCALE GENOMIC DNA]</scope>
    <source>
        <strain evidence="1 2">Z446</strain>
    </source>
</reference>
<evidence type="ECO:0000313" key="1">
    <source>
        <dbReference type="EMBL" id="TRW46268.1"/>
    </source>
</evidence>
<dbReference type="RefSeq" id="WP_143417597.1">
    <property type="nucleotide sequence ID" value="NZ_VJXR01000011.1"/>
</dbReference>
<evidence type="ECO:0000313" key="2">
    <source>
        <dbReference type="Proteomes" id="UP000318693"/>
    </source>
</evidence>
<sequence>MSVSGRAAAARAPSTRTILPVIHPRALFTQGLYTLRGYYRAEE</sequence>
<protein>
    <submittedName>
        <fullName evidence="1">(2,3-dihydroxybenzoyl)adenylate synthase</fullName>
    </submittedName>
</protein>
<gene>
    <name evidence="1" type="ORF">FJ693_05870</name>
</gene>
<dbReference type="AlphaFoldDB" id="A0A552WTV6"/>
<name>A0A552WTV6_9MICO</name>
<dbReference type="Proteomes" id="UP000318693">
    <property type="component" value="Unassembled WGS sequence"/>
</dbReference>
<proteinExistence type="predicted"/>
<keyword evidence="2" id="KW-1185">Reference proteome</keyword>
<organism evidence="1 2">
    <name type="scientific">Georgenia yuyongxinii</name>
    <dbReference type="NCBI Taxonomy" id="2589797"/>
    <lineage>
        <taxon>Bacteria</taxon>
        <taxon>Bacillati</taxon>
        <taxon>Actinomycetota</taxon>
        <taxon>Actinomycetes</taxon>
        <taxon>Micrococcales</taxon>
        <taxon>Bogoriellaceae</taxon>
        <taxon>Georgenia</taxon>
    </lineage>
</organism>
<accession>A0A552WTV6</accession>
<dbReference type="EMBL" id="VJXR01000011">
    <property type="protein sequence ID" value="TRW46268.1"/>
    <property type="molecule type" value="Genomic_DNA"/>
</dbReference>
<comment type="caution">
    <text evidence="1">The sequence shown here is derived from an EMBL/GenBank/DDBJ whole genome shotgun (WGS) entry which is preliminary data.</text>
</comment>